<gene>
    <name evidence="1" type="ORF">FHR70_003778</name>
</gene>
<organism evidence="1 2">
    <name type="scientific">Microvirga lupini</name>
    <dbReference type="NCBI Taxonomy" id="420324"/>
    <lineage>
        <taxon>Bacteria</taxon>
        <taxon>Pseudomonadati</taxon>
        <taxon>Pseudomonadota</taxon>
        <taxon>Alphaproteobacteria</taxon>
        <taxon>Hyphomicrobiales</taxon>
        <taxon>Methylobacteriaceae</taxon>
        <taxon>Microvirga</taxon>
    </lineage>
</organism>
<keyword evidence="2" id="KW-1185">Reference proteome</keyword>
<dbReference type="AlphaFoldDB" id="A0A7W4YXL3"/>
<name>A0A7W4YXL3_9HYPH</name>
<dbReference type="RefSeq" id="WP_210277698.1">
    <property type="nucleotide sequence ID" value="NZ_JACHWB010000005.1"/>
</dbReference>
<proteinExistence type="predicted"/>
<evidence type="ECO:0000313" key="2">
    <source>
        <dbReference type="Proteomes" id="UP000532010"/>
    </source>
</evidence>
<dbReference type="Proteomes" id="UP000532010">
    <property type="component" value="Unassembled WGS sequence"/>
</dbReference>
<evidence type="ECO:0000313" key="1">
    <source>
        <dbReference type="EMBL" id="MBB3020692.1"/>
    </source>
</evidence>
<reference evidence="1 2" key="1">
    <citation type="submission" date="2020-08" db="EMBL/GenBank/DDBJ databases">
        <title>The Agave Microbiome: Exploring the role of microbial communities in plant adaptations to desert environments.</title>
        <authorList>
            <person name="Partida-Martinez L.P."/>
        </authorList>
    </citation>
    <scope>NUCLEOTIDE SEQUENCE [LARGE SCALE GENOMIC DNA]</scope>
    <source>
        <strain evidence="1 2">AT3.9</strain>
    </source>
</reference>
<comment type="caution">
    <text evidence="1">The sequence shown here is derived from an EMBL/GenBank/DDBJ whole genome shotgun (WGS) entry which is preliminary data.</text>
</comment>
<protein>
    <submittedName>
        <fullName evidence="1">Uncharacterized protein</fullName>
    </submittedName>
</protein>
<accession>A0A7W4YXL3</accession>
<dbReference type="EMBL" id="JACHWB010000005">
    <property type="protein sequence ID" value="MBB3020692.1"/>
    <property type="molecule type" value="Genomic_DNA"/>
</dbReference>
<sequence length="80" mass="8528">MSATAKMFYVVQPFIKGKRGGLKAEQAIQAPSENAALLRAERMAGSKAGVLVFSQTGDPEMGDFDEPVFLASHGDVPSRD</sequence>